<proteinExistence type="predicted"/>
<gene>
    <name evidence="1" type="ORF">HMPREF9180_0012</name>
</gene>
<protein>
    <submittedName>
        <fullName evidence="1">Uncharacterized protein</fullName>
    </submittedName>
</protein>
<dbReference type="STRING" id="888746.HMPREF9180_0012"/>
<dbReference type="HOGENOM" id="CLU_3048543_0_0_9"/>
<reference evidence="1 2" key="1">
    <citation type="submission" date="2010-12" db="EMBL/GenBank/DDBJ databases">
        <authorList>
            <person name="Muzny D."/>
            <person name="Qin X."/>
            <person name="Deng J."/>
            <person name="Jiang H."/>
            <person name="Liu Y."/>
            <person name="Qu J."/>
            <person name="Song X.-Z."/>
            <person name="Zhang L."/>
            <person name="Thornton R."/>
            <person name="Coyle M."/>
            <person name="Francisco L."/>
            <person name="Jackson L."/>
            <person name="Javaid M."/>
            <person name="Korchina V."/>
            <person name="Kovar C."/>
            <person name="Mata R."/>
            <person name="Mathew T."/>
            <person name="Ngo R."/>
            <person name="Nguyen L."/>
            <person name="Nguyen N."/>
            <person name="Okwuonu G."/>
            <person name="Ongeri F."/>
            <person name="Pham C."/>
            <person name="Simmons D."/>
            <person name="Wilczek-Boney K."/>
            <person name="Hale W."/>
            <person name="Jakkamsetti A."/>
            <person name="Pham P."/>
            <person name="Ruth R."/>
            <person name="San Lucas F."/>
            <person name="Warren J."/>
            <person name="Zhang J."/>
            <person name="Zhao Z."/>
            <person name="Zhou C."/>
            <person name="Zhu D."/>
            <person name="Lee S."/>
            <person name="Bess C."/>
            <person name="Blankenburg K."/>
            <person name="Forbes L."/>
            <person name="Fu Q."/>
            <person name="Gubbala S."/>
            <person name="Hirani K."/>
            <person name="Jayaseelan J.C."/>
            <person name="Lara F."/>
            <person name="Munidasa M."/>
            <person name="Palculict T."/>
            <person name="Patil S."/>
            <person name="Pu L.-L."/>
            <person name="Saada N."/>
            <person name="Tang L."/>
            <person name="Weissenberger G."/>
            <person name="Zhu Y."/>
            <person name="Hemphill L."/>
            <person name="Shang Y."/>
            <person name="Youmans B."/>
            <person name="Ayvaz T."/>
            <person name="Ross M."/>
            <person name="Santibanez J."/>
            <person name="Aqrawi P."/>
            <person name="Gross S."/>
            <person name="Joshi V."/>
            <person name="Fowler G."/>
            <person name="Nazareth L."/>
            <person name="Reid J."/>
            <person name="Worley K."/>
            <person name="Petrosino J."/>
            <person name="Highlander S."/>
            <person name="Gibbs R."/>
        </authorList>
    </citation>
    <scope>NUCLEOTIDE SEQUENCE [LARGE SCALE GENOMIC DNA]</scope>
    <source>
        <strain evidence="1 2">ATCC 700780</strain>
    </source>
</reference>
<keyword evidence="2" id="KW-1185">Reference proteome</keyword>
<accession>E8K957</accession>
<evidence type="ECO:0000313" key="1">
    <source>
        <dbReference type="EMBL" id="EFX41292.1"/>
    </source>
</evidence>
<organism evidence="1 2">
    <name type="scientific">Streptococcus peroris ATCC 700780</name>
    <dbReference type="NCBI Taxonomy" id="888746"/>
    <lineage>
        <taxon>Bacteria</taxon>
        <taxon>Bacillati</taxon>
        <taxon>Bacillota</taxon>
        <taxon>Bacilli</taxon>
        <taxon>Lactobacillales</taxon>
        <taxon>Streptococcaceae</taxon>
        <taxon>Streptococcus</taxon>
    </lineage>
</organism>
<dbReference type="EMBL" id="AEVF01000001">
    <property type="protein sequence ID" value="EFX41292.1"/>
    <property type="molecule type" value="Genomic_DNA"/>
</dbReference>
<name>E8K957_9STRE</name>
<sequence length="54" mass="6540">MELQDRLFGFCLPLSLKFQEFSLIFENKMNVAYFFKNYKKNLKKLDNLNICDII</sequence>
<dbReference type="Proteomes" id="UP000010304">
    <property type="component" value="Unassembled WGS sequence"/>
</dbReference>
<dbReference type="AlphaFoldDB" id="E8K957"/>
<comment type="caution">
    <text evidence="1">The sequence shown here is derived from an EMBL/GenBank/DDBJ whole genome shotgun (WGS) entry which is preliminary data.</text>
</comment>
<evidence type="ECO:0000313" key="2">
    <source>
        <dbReference type="Proteomes" id="UP000010304"/>
    </source>
</evidence>